<dbReference type="OMA" id="FVYCSNQ"/>
<dbReference type="PANTHER" id="PTHR12845:SF5">
    <property type="entry name" value="EPHEXIN, ISOFORM D"/>
    <property type="match status" value="1"/>
</dbReference>
<dbReference type="InterPro" id="IPR036028">
    <property type="entry name" value="SH3-like_dom_sf"/>
</dbReference>
<feature type="compositionally biased region" description="Polar residues" evidence="3">
    <location>
        <begin position="154"/>
        <end position="172"/>
    </location>
</feature>
<dbReference type="Pfam" id="PF14604">
    <property type="entry name" value="SH3_9"/>
    <property type="match status" value="1"/>
</dbReference>
<gene>
    <name evidence="9" type="primary">ephx-1</name>
    <name evidence="7" type="synonym">Cbr-tag-218</name>
    <name evidence="9" type="ORF">CBG23957</name>
    <name evidence="7" type="ORF">CBG_23957</name>
</gene>
<dbReference type="HOGENOM" id="CLU_276734_0_0_1"/>
<evidence type="ECO:0000256" key="2">
    <source>
        <dbReference type="PROSITE-ProRule" id="PRU00192"/>
    </source>
</evidence>
<dbReference type="InterPro" id="IPR001849">
    <property type="entry name" value="PH_domain"/>
</dbReference>
<feature type="domain" description="SH3" evidence="4">
    <location>
        <begin position="1138"/>
        <end position="1200"/>
    </location>
</feature>
<dbReference type="InterPro" id="IPR047271">
    <property type="entry name" value="Ephexin-like"/>
</dbReference>
<dbReference type="PROSITE" id="PS50003">
    <property type="entry name" value="PH_DOMAIN"/>
    <property type="match status" value="1"/>
</dbReference>
<dbReference type="SMART" id="SM00326">
    <property type="entry name" value="SH3"/>
    <property type="match status" value="1"/>
</dbReference>
<dbReference type="InterPro" id="IPR047270">
    <property type="entry name" value="PH_ephexin"/>
</dbReference>
<dbReference type="EMBL" id="HE601515">
    <property type="protein sequence ID" value="CAP20680.2"/>
    <property type="molecule type" value="Genomic_DNA"/>
</dbReference>
<dbReference type="GO" id="GO:0005085">
    <property type="term" value="F:guanyl-nucleotide exchange factor activity"/>
    <property type="evidence" value="ECO:0007669"/>
    <property type="project" value="InterPro"/>
</dbReference>
<feature type="compositionally biased region" description="Low complexity" evidence="3">
    <location>
        <begin position="18"/>
        <end position="27"/>
    </location>
</feature>
<evidence type="ECO:0000259" key="6">
    <source>
        <dbReference type="PROSITE" id="PS50010"/>
    </source>
</evidence>
<dbReference type="InterPro" id="IPR035899">
    <property type="entry name" value="DBL_dom_sf"/>
</dbReference>
<dbReference type="PANTHER" id="PTHR12845">
    <property type="entry name" value="GUANINE NUCLEOTIDE EXCHANGE FACTOR"/>
    <property type="match status" value="1"/>
</dbReference>
<feature type="compositionally biased region" description="Polar residues" evidence="3">
    <location>
        <begin position="1"/>
        <end position="12"/>
    </location>
</feature>
<dbReference type="eggNOG" id="KOG3523">
    <property type="taxonomic scope" value="Eukaryota"/>
</dbReference>
<dbReference type="PROSITE" id="PS50010">
    <property type="entry name" value="DH_2"/>
    <property type="match status" value="1"/>
</dbReference>
<feature type="compositionally biased region" description="Basic and acidic residues" evidence="3">
    <location>
        <begin position="188"/>
        <end position="202"/>
    </location>
</feature>
<evidence type="ECO:0000313" key="9">
    <source>
        <dbReference type="WormBase" id="CBG23957"/>
    </source>
</evidence>
<dbReference type="InterPro" id="IPR011993">
    <property type="entry name" value="PH-like_dom_sf"/>
</dbReference>
<dbReference type="SUPFAM" id="SSF48065">
    <property type="entry name" value="DBL homology domain (DH-domain)"/>
    <property type="match status" value="1"/>
</dbReference>
<name>A8WJN7_CAEBR</name>
<feature type="compositionally biased region" description="Low complexity" evidence="3">
    <location>
        <begin position="94"/>
        <end position="104"/>
    </location>
</feature>
<evidence type="ECO:0000256" key="1">
    <source>
        <dbReference type="ARBA" id="ARBA00022443"/>
    </source>
</evidence>
<evidence type="ECO:0000313" key="7">
    <source>
        <dbReference type="EMBL" id="CAP20680.2"/>
    </source>
</evidence>
<dbReference type="CDD" id="cd00160">
    <property type="entry name" value="RhoGEF"/>
    <property type="match status" value="1"/>
</dbReference>
<feature type="region of interest" description="Disordered" evidence="3">
    <location>
        <begin position="82"/>
        <end position="323"/>
    </location>
</feature>
<keyword evidence="1 2" id="KW-0728">SH3 domain</keyword>
<feature type="domain" description="DH" evidence="6">
    <location>
        <begin position="779"/>
        <end position="969"/>
    </location>
</feature>
<feature type="region of interest" description="Disordered" evidence="3">
    <location>
        <begin position="709"/>
        <end position="735"/>
    </location>
</feature>
<protein>
    <submittedName>
        <fullName evidence="7">Protein CBR-TAG-218</fullName>
    </submittedName>
</protein>
<evidence type="ECO:0000259" key="5">
    <source>
        <dbReference type="PROSITE" id="PS50003"/>
    </source>
</evidence>
<evidence type="ECO:0000313" key="8">
    <source>
        <dbReference type="Proteomes" id="UP000008549"/>
    </source>
</evidence>
<dbReference type="GO" id="GO:0032956">
    <property type="term" value="P:regulation of actin cytoskeleton organization"/>
    <property type="evidence" value="ECO:0000318"/>
    <property type="project" value="GO_Central"/>
</dbReference>
<dbReference type="Gene3D" id="2.30.29.30">
    <property type="entry name" value="Pleckstrin-homology domain (PH domain)/Phosphotyrosine-binding domain (PTB)"/>
    <property type="match status" value="1"/>
</dbReference>
<reference evidence="7 8" key="1">
    <citation type="journal article" date="2003" name="PLoS Biol.">
        <title>The genome sequence of Caenorhabditis briggsae: a platform for comparative genomics.</title>
        <authorList>
            <person name="Stein L.D."/>
            <person name="Bao Z."/>
            <person name="Blasiar D."/>
            <person name="Blumenthal T."/>
            <person name="Brent M.R."/>
            <person name="Chen N."/>
            <person name="Chinwalla A."/>
            <person name="Clarke L."/>
            <person name="Clee C."/>
            <person name="Coghlan A."/>
            <person name="Coulson A."/>
            <person name="D'Eustachio P."/>
            <person name="Fitch D.H."/>
            <person name="Fulton L.A."/>
            <person name="Fulton R.E."/>
            <person name="Griffiths-Jones S."/>
            <person name="Harris T.W."/>
            <person name="Hillier L.W."/>
            <person name="Kamath R."/>
            <person name="Kuwabara P.E."/>
            <person name="Mardis E.R."/>
            <person name="Marra M.A."/>
            <person name="Miner T.L."/>
            <person name="Minx P."/>
            <person name="Mullikin J.C."/>
            <person name="Plumb R.W."/>
            <person name="Rogers J."/>
            <person name="Schein J.E."/>
            <person name="Sohrmann M."/>
            <person name="Spieth J."/>
            <person name="Stajich J.E."/>
            <person name="Wei C."/>
            <person name="Willey D."/>
            <person name="Wilson R.K."/>
            <person name="Durbin R."/>
            <person name="Waterston R.H."/>
        </authorList>
    </citation>
    <scope>NUCLEOTIDE SEQUENCE [LARGE SCALE GENOMIC DNA]</scope>
    <source>
        <strain evidence="7 8">AF16</strain>
    </source>
</reference>
<reference evidence="7 8" key="2">
    <citation type="journal article" date="2011" name="PLoS Genet.">
        <title>Caenorhabditis briggsae recombinant inbred line genotypes reveal inter-strain incompatibility and the evolution of recombination.</title>
        <authorList>
            <person name="Ross J.A."/>
            <person name="Koboldt D.C."/>
            <person name="Staisch J.E."/>
            <person name="Chamberlin H.M."/>
            <person name="Gupta B.P."/>
            <person name="Miller R.D."/>
            <person name="Baird S.E."/>
            <person name="Haag E.S."/>
        </authorList>
    </citation>
    <scope>NUCLEOTIDE SEQUENCE [LARGE SCALE GENOMIC DNA]</scope>
    <source>
        <strain evidence="7 8">AF16</strain>
    </source>
</reference>
<dbReference type="PROSITE" id="PS50002">
    <property type="entry name" value="SH3"/>
    <property type="match status" value="1"/>
</dbReference>
<dbReference type="CDD" id="cd01221">
    <property type="entry name" value="PH_ephexin"/>
    <property type="match status" value="1"/>
</dbReference>
<dbReference type="Proteomes" id="UP000008549">
    <property type="component" value="Unassembled WGS sequence"/>
</dbReference>
<accession>A8WJN7</accession>
<dbReference type="InterPro" id="IPR001452">
    <property type="entry name" value="SH3_domain"/>
</dbReference>
<dbReference type="SMART" id="SM00233">
    <property type="entry name" value="PH"/>
    <property type="match status" value="1"/>
</dbReference>
<dbReference type="CDD" id="cd11793">
    <property type="entry name" value="SH3_ephexin1_like"/>
    <property type="match status" value="1"/>
</dbReference>
<feature type="compositionally biased region" description="Pro residues" evidence="3">
    <location>
        <begin position="260"/>
        <end position="269"/>
    </location>
</feature>
<dbReference type="Pfam" id="PF00621">
    <property type="entry name" value="RhoGEF"/>
    <property type="match status" value="1"/>
</dbReference>
<organism evidence="7 8">
    <name type="scientific">Caenorhabditis briggsae</name>
    <dbReference type="NCBI Taxonomy" id="6238"/>
    <lineage>
        <taxon>Eukaryota</taxon>
        <taxon>Metazoa</taxon>
        <taxon>Ecdysozoa</taxon>
        <taxon>Nematoda</taxon>
        <taxon>Chromadorea</taxon>
        <taxon>Rhabditida</taxon>
        <taxon>Rhabditina</taxon>
        <taxon>Rhabditomorpha</taxon>
        <taxon>Rhabditoidea</taxon>
        <taxon>Rhabditidae</taxon>
        <taxon>Peloderinae</taxon>
        <taxon>Caenorhabditis</taxon>
    </lineage>
</organism>
<feature type="region of interest" description="Disordered" evidence="3">
    <location>
        <begin position="1"/>
        <end position="27"/>
    </location>
</feature>
<feature type="compositionally biased region" description="Low complexity" evidence="3">
    <location>
        <begin position="173"/>
        <end position="187"/>
    </location>
</feature>
<dbReference type="Gene3D" id="2.30.30.40">
    <property type="entry name" value="SH3 Domains"/>
    <property type="match status" value="1"/>
</dbReference>
<evidence type="ECO:0000256" key="3">
    <source>
        <dbReference type="SAM" id="MobiDB-lite"/>
    </source>
</evidence>
<keyword evidence="8" id="KW-1185">Reference proteome</keyword>
<dbReference type="InterPro" id="IPR000219">
    <property type="entry name" value="DH_dom"/>
</dbReference>
<dbReference type="InParanoid" id="A8WJN7"/>
<sequence>MSNEYPTTTSSENDPESQTTIQTTTQTKMRLLSVKELAKRFESGARIEHKPVTAKRIGKFRVIENNNHIQQGRVVRGSAIPRRKSSLKRRTRSSSELAVLSTSSDFRKSKSTDDFSPGPNTSASFRIEQPCSSRSTVVEENLESPRPAPRQRALQATSMIVEGSSSSCSIQDSKPFSSNSPEASSLESSRKDATPIYEERCRVSLTIPITSEPSPVSPPPPIPSAPPSQERIKRIPSYLKPTPAPRSMSSSTLPRARLKTPPPPPPVGMPGPQGSTEGPLRSQEPTGESLRFQGSQGSQDPAEESLRFRGSQGGSHDTYPNPQPLLKSHFGTLPVNFRNPVRNSITSNFPRIPSIPVPDVPFTEAPEDDGCYEEIMLVTPHESSTSYIPTHRKSAELADYCTYESTDFTKPDVMGTVPRNFLRDEEVFDEAEEEEEVPKVKERFLSSTLQRNPKSTKRVSSMELEKLFRFKSELQLNLSKKVSFFWEYFLIIKKVGQLRQKVGDKSAKRRSKCHVSVDLLDTDFTATMSKSSCVDKPFQDDDHIYGDDWSSDDDDIFHDDRRSSMYRQLEEQLNKAFPEYQSRSQISSDYESADLLLDPVVSARPASSSIMAESEKSFLARPAVGHLPLDDSWTPTSDEPSPGEEEYKRQYTCRMVPNEQPLYQHYMMEAVVVGETAEDPKTSTMEEIKEEIPVEVVMPVQEVVALKPATRRESSISSDSGRGADCSTTSASALTSNTSMRRDRLVGTSNFGSQRSLWCELPEVRAAGLLEKLDDVCKLRQEAYFEVITSEASYLRSLNVLITHFMASPQMLGSKSALSVLSDSDRKHLFSNIFAVRDCSERLLCDLETRLEENLILDDICDILSEHFEKHFEVYIKYCSNQVYQDRTLRRLKSENPGFLSAVQRLEENKQCQGLDMRSFLMLPMQRITRYPLLLYAILDRIPTTDDRYKTATEALASSNRVVRDCNEGARRMERTEQLLDIDRRLIYKDADLKRIPLVSNSRYLVKKGVLTQLVERRSSNILQSRQKARTLHVFLFSDMIMITKKKLNGTFVCKDYAARRFVDMQPIEPDNPKIPLGAVSNLVGRPHLFLCTLMRNAREKQTELLLSADSETDRERWLSAVRPPTSTNPEEKIYAEWDCPQAIVVHPYQPSQADELVLNIGDSLNILRKMPDGWLFGERAAGDSMGGWFPSSYVQPIINDHTRANNYRQRLRIIQAAAGWHGNASPSTTRSGGMPLMDRLRRMSNPKTYFQSGTVGI</sequence>
<dbReference type="STRING" id="6238.A8WJN7"/>
<dbReference type="WormBase" id="CBG23957">
    <property type="protein sequence ID" value="CBP46110"/>
    <property type="gene ID" value="WBGene00042183"/>
    <property type="gene designation" value="Cbr-ephx-1"/>
</dbReference>
<evidence type="ECO:0000259" key="4">
    <source>
        <dbReference type="PROSITE" id="PS50002"/>
    </source>
</evidence>
<dbReference type="SUPFAM" id="SSF50729">
    <property type="entry name" value="PH domain-like"/>
    <property type="match status" value="1"/>
</dbReference>
<dbReference type="SMART" id="SM00325">
    <property type="entry name" value="RhoGEF"/>
    <property type="match status" value="1"/>
</dbReference>
<feature type="compositionally biased region" description="Pro residues" evidence="3">
    <location>
        <begin position="215"/>
        <end position="226"/>
    </location>
</feature>
<feature type="compositionally biased region" description="Basic residues" evidence="3">
    <location>
        <begin position="82"/>
        <end position="92"/>
    </location>
</feature>
<proteinExistence type="predicted"/>
<dbReference type="Gene3D" id="1.20.900.10">
    <property type="entry name" value="Dbl homology (DH) domain"/>
    <property type="match status" value="1"/>
</dbReference>
<feature type="compositionally biased region" description="Polar residues" evidence="3">
    <location>
        <begin position="118"/>
        <end position="138"/>
    </location>
</feature>
<feature type="region of interest" description="Disordered" evidence="3">
    <location>
        <begin position="627"/>
        <end position="648"/>
    </location>
</feature>
<dbReference type="SUPFAM" id="SSF50044">
    <property type="entry name" value="SH3-domain"/>
    <property type="match status" value="1"/>
</dbReference>
<dbReference type="AlphaFoldDB" id="A8WJN7"/>
<feature type="domain" description="PH" evidence="5">
    <location>
        <begin position="1004"/>
        <end position="1127"/>
    </location>
</feature>